<dbReference type="Pfam" id="PF00849">
    <property type="entry name" value="PseudoU_synth_2"/>
    <property type="match status" value="1"/>
</dbReference>
<comment type="similarity">
    <text evidence="1">Belongs to the pseudouridine synthase RluA family.</text>
</comment>
<dbReference type="InterPro" id="IPR020103">
    <property type="entry name" value="PsdUridine_synth_cat_dom_sf"/>
</dbReference>
<name>A0A172TVY7_9BACT</name>
<reference evidence="4" key="1">
    <citation type="submission" date="2015-01" db="EMBL/GenBank/DDBJ databases">
        <title>Flavisolibacter sp./LCS9/ whole genome sequencing.</title>
        <authorList>
            <person name="Kim M.K."/>
            <person name="Srinivasan S."/>
            <person name="Lee J.-J."/>
        </authorList>
    </citation>
    <scope>NUCLEOTIDE SEQUENCE [LARGE SCALE GENOMIC DNA]</scope>
    <source>
        <strain evidence="4">LCS9</strain>
    </source>
</reference>
<dbReference type="STRING" id="1492898.SY85_11125"/>
<dbReference type="KEGG" id="fla:SY85_11125"/>
<accession>A0A172TVY7</accession>
<evidence type="ECO:0000313" key="3">
    <source>
        <dbReference type="EMBL" id="ANE50973.1"/>
    </source>
</evidence>
<dbReference type="AlphaFoldDB" id="A0A172TVY7"/>
<dbReference type="InterPro" id="IPR050188">
    <property type="entry name" value="RluA_PseudoU_synthase"/>
</dbReference>
<dbReference type="SUPFAM" id="SSF55120">
    <property type="entry name" value="Pseudouridine synthase"/>
    <property type="match status" value="1"/>
</dbReference>
<dbReference type="GO" id="GO:0000455">
    <property type="term" value="P:enzyme-directed rRNA pseudouridine synthesis"/>
    <property type="evidence" value="ECO:0007669"/>
    <property type="project" value="TreeGrafter"/>
</dbReference>
<dbReference type="EMBL" id="CP011390">
    <property type="protein sequence ID" value="ANE50973.1"/>
    <property type="molecule type" value="Genomic_DNA"/>
</dbReference>
<dbReference type="PANTHER" id="PTHR21600">
    <property type="entry name" value="MITOCHONDRIAL RNA PSEUDOURIDINE SYNTHASE"/>
    <property type="match status" value="1"/>
</dbReference>
<sequence>MRIDDLIIIEDEHLVAINKPAGLLTIPAREGSEISLKTLLRQKYGNIFTVHRLDKETSGLVVFAKHEESHKLLSQLFEGRDVEKFYQGLVIGKPVNAEGSIDGAIMEHPAKRGMMVINRRGKPSHTDYKVLESFRAFSWMEFQIHTGRTHQIRVHMKDLGHPIVCDELYGDGKPILISSIKRNYKLSKDELEERPILNRLGLHSWKLRFKLYDKEYALEAEVPKDLRALLQQLRKNK</sequence>
<dbReference type="Proteomes" id="UP000077177">
    <property type="component" value="Chromosome"/>
</dbReference>
<evidence type="ECO:0000313" key="4">
    <source>
        <dbReference type="Proteomes" id="UP000077177"/>
    </source>
</evidence>
<protein>
    <submittedName>
        <fullName evidence="3">Pseudouridine synthase</fullName>
    </submittedName>
</protein>
<dbReference type="Gene3D" id="3.30.2350.10">
    <property type="entry name" value="Pseudouridine synthase"/>
    <property type="match status" value="1"/>
</dbReference>
<dbReference type="GO" id="GO:0003723">
    <property type="term" value="F:RNA binding"/>
    <property type="evidence" value="ECO:0007669"/>
    <property type="project" value="InterPro"/>
</dbReference>
<feature type="domain" description="Pseudouridine synthase RsuA/RluA-like" evidence="2">
    <location>
        <begin position="13"/>
        <end position="157"/>
    </location>
</feature>
<proteinExistence type="inferred from homology"/>
<dbReference type="PATRIC" id="fig|1492898.3.peg.2400"/>
<evidence type="ECO:0000259" key="2">
    <source>
        <dbReference type="Pfam" id="PF00849"/>
    </source>
</evidence>
<dbReference type="OrthoDB" id="9807829at2"/>
<dbReference type="RefSeq" id="WP_066404496.1">
    <property type="nucleotide sequence ID" value="NZ_CP011390.1"/>
</dbReference>
<keyword evidence="4" id="KW-1185">Reference proteome</keyword>
<organism evidence="3 4">
    <name type="scientific">Flavisolibacter tropicus</name>
    <dbReference type="NCBI Taxonomy" id="1492898"/>
    <lineage>
        <taxon>Bacteria</taxon>
        <taxon>Pseudomonadati</taxon>
        <taxon>Bacteroidota</taxon>
        <taxon>Chitinophagia</taxon>
        <taxon>Chitinophagales</taxon>
        <taxon>Chitinophagaceae</taxon>
        <taxon>Flavisolibacter</taxon>
    </lineage>
</organism>
<dbReference type="GO" id="GO:0009982">
    <property type="term" value="F:pseudouridine synthase activity"/>
    <property type="evidence" value="ECO:0007669"/>
    <property type="project" value="InterPro"/>
</dbReference>
<dbReference type="InterPro" id="IPR006224">
    <property type="entry name" value="PsdUridine_synth_RluA-like_CS"/>
</dbReference>
<dbReference type="PANTHER" id="PTHR21600:SF87">
    <property type="entry name" value="RNA PSEUDOURIDYLATE SYNTHASE DOMAIN-CONTAINING PROTEIN 1"/>
    <property type="match status" value="1"/>
</dbReference>
<dbReference type="CDD" id="cd02869">
    <property type="entry name" value="PseudoU_synth_RluA_like"/>
    <property type="match status" value="1"/>
</dbReference>
<reference evidence="3 4" key="2">
    <citation type="journal article" date="2016" name="Int. J. Syst. Evol. Microbiol.">
        <title>Flavisolibacter tropicus sp. nov., isolated from tropical soil.</title>
        <authorList>
            <person name="Lee J.J."/>
            <person name="Kang M.S."/>
            <person name="Kim G.S."/>
            <person name="Lee C.S."/>
            <person name="Lim S."/>
            <person name="Lee J."/>
            <person name="Roh S.H."/>
            <person name="Kang H."/>
            <person name="Ha J.M."/>
            <person name="Bae S."/>
            <person name="Jung H.Y."/>
            <person name="Kim M.K."/>
        </authorList>
    </citation>
    <scope>NUCLEOTIDE SEQUENCE [LARGE SCALE GENOMIC DNA]</scope>
    <source>
        <strain evidence="3 4">LCS9</strain>
    </source>
</reference>
<evidence type="ECO:0000256" key="1">
    <source>
        <dbReference type="ARBA" id="ARBA00010876"/>
    </source>
</evidence>
<dbReference type="PROSITE" id="PS01129">
    <property type="entry name" value="PSI_RLU"/>
    <property type="match status" value="1"/>
</dbReference>
<dbReference type="InterPro" id="IPR006145">
    <property type="entry name" value="PsdUridine_synth_RsuA/RluA"/>
</dbReference>
<dbReference type="GO" id="GO:0140098">
    <property type="term" value="F:catalytic activity, acting on RNA"/>
    <property type="evidence" value="ECO:0007669"/>
    <property type="project" value="UniProtKB-ARBA"/>
</dbReference>
<gene>
    <name evidence="3" type="ORF">SY85_11125</name>
</gene>